<dbReference type="InterPro" id="IPR013762">
    <property type="entry name" value="Integrase-like_cat_sf"/>
</dbReference>
<evidence type="ECO:0000256" key="1">
    <source>
        <dbReference type="ARBA" id="ARBA00004496"/>
    </source>
</evidence>
<comment type="function">
    <text evidence="10">Site-specific tyrosine recombinase, which acts by catalyzing the cutting and rejoining of the recombining DNA molecules. The XerC-XerD complex is essential to convert dimers of the bacterial chromosome into monomers to permit their segregation at cell division. It also contributes to the segregational stability of plasmids.</text>
</comment>
<feature type="active site" evidence="10">
    <location>
        <position position="265"/>
    </location>
</feature>
<comment type="caution">
    <text evidence="14">The sequence shown here is derived from an EMBL/GenBank/DDBJ whole genome shotgun (WGS) entry which is preliminary data.</text>
</comment>
<accession>A0A7C3GS92</accession>
<proteinExistence type="inferred from homology"/>
<evidence type="ECO:0000256" key="5">
    <source>
        <dbReference type="ARBA" id="ARBA00022829"/>
    </source>
</evidence>
<dbReference type="SUPFAM" id="SSF56349">
    <property type="entry name" value="DNA breaking-rejoining enzymes"/>
    <property type="match status" value="1"/>
</dbReference>
<evidence type="ECO:0000259" key="13">
    <source>
        <dbReference type="PROSITE" id="PS51900"/>
    </source>
</evidence>
<dbReference type="Proteomes" id="UP000886043">
    <property type="component" value="Unassembled WGS sequence"/>
</dbReference>
<evidence type="ECO:0000256" key="6">
    <source>
        <dbReference type="ARBA" id="ARBA00022908"/>
    </source>
</evidence>
<feature type="domain" description="Core-binding (CB)" evidence="13">
    <location>
        <begin position="1"/>
        <end position="82"/>
    </location>
</feature>
<feature type="active site" evidence="10">
    <location>
        <position position="144"/>
    </location>
</feature>
<feature type="active site" evidence="10">
    <location>
        <position position="242"/>
    </location>
</feature>
<dbReference type="InterPro" id="IPR044068">
    <property type="entry name" value="CB"/>
</dbReference>
<keyword evidence="5 10" id="KW-0159">Chromosome partition</keyword>
<dbReference type="EMBL" id="DRMH01000113">
    <property type="protein sequence ID" value="HFC98480.1"/>
    <property type="molecule type" value="Genomic_DNA"/>
</dbReference>
<sequence>MSEEYLARFLNYLATERDYSPHTLRAYRRDLRDFLDFVQKPLEEVDLLDLRGFLVHLRRKGNSSRTQARKLSAVKSFYRFLLRRGYLRRTRLLALASPKQPRDLPRVLTVDEALAMLRSAEQGRDLWSLRDRVALELLYGSGLRASELCGLRLSQIHLEIRLLRVRGKGRKERLVPLTRKAVEALAAYLPLREAWLLARGQEHDYLLINHRGGPLSPRSLQRLVKAQARRVGLSQVHPHALRHSFATHLLESGADLRSIQELLGHSRLTTTERYTHLDFSRLARVYDQAHPRALAKRAQCDKD</sequence>
<dbReference type="PANTHER" id="PTHR30349:SF41">
    <property type="entry name" value="INTEGRASE_RECOMBINASE PROTEIN MJ0367-RELATED"/>
    <property type="match status" value="1"/>
</dbReference>
<dbReference type="PROSITE" id="PS51900">
    <property type="entry name" value="CB"/>
    <property type="match status" value="1"/>
</dbReference>
<keyword evidence="8 10" id="KW-0233">DNA recombination</keyword>
<organism evidence="14">
    <name type="scientific">Thermosulfurimonas dismutans</name>
    <dbReference type="NCBI Taxonomy" id="999894"/>
    <lineage>
        <taxon>Bacteria</taxon>
        <taxon>Pseudomonadati</taxon>
        <taxon>Thermodesulfobacteriota</taxon>
        <taxon>Thermodesulfobacteria</taxon>
        <taxon>Thermodesulfobacteriales</taxon>
        <taxon>Thermodesulfobacteriaceae</taxon>
        <taxon>Thermosulfurimonas</taxon>
    </lineage>
</organism>
<dbReference type="CDD" id="cd00798">
    <property type="entry name" value="INT_XerDC_C"/>
    <property type="match status" value="1"/>
</dbReference>
<name>A0A7C3GS92_9BACT</name>
<keyword evidence="9 10" id="KW-0131">Cell cycle</keyword>
<evidence type="ECO:0000256" key="9">
    <source>
        <dbReference type="ARBA" id="ARBA00023306"/>
    </source>
</evidence>
<dbReference type="Gene3D" id="1.10.150.130">
    <property type="match status" value="1"/>
</dbReference>
<comment type="similarity">
    <text evidence="2 10">Belongs to the 'phage' integrase family. XerC subfamily.</text>
</comment>
<keyword evidence="4 10" id="KW-0132">Cell division</keyword>
<dbReference type="InterPro" id="IPR011931">
    <property type="entry name" value="Recomb_XerC"/>
</dbReference>
<dbReference type="GO" id="GO:0007059">
    <property type="term" value="P:chromosome segregation"/>
    <property type="evidence" value="ECO:0007669"/>
    <property type="project" value="UniProtKB-UniRule"/>
</dbReference>
<dbReference type="GO" id="GO:0005737">
    <property type="term" value="C:cytoplasm"/>
    <property type="evidence" value="ECO:0007669"/>
    <property type="project" value="UniProtKB-SubCell"/>
</dbReference>
<dbReference type="PROSITE" id="PS51898">
    <property type="entry name" value="TYR_RECOMBINASE"/>
    <property type="match status" value="1"/>
</dbReference>
<dbReference type="InterPro" id="IPR050090">
    <property type="entry name" value="Tyrosine_recombinase_XerCD"/>
</dbReference>
<dbReference type="InterPro" id="IPR023009">
    <property type="entry name" value="Tyrosine_recombinase_XerC/XerD"/>
</dbReference>
<feature type="active site" description="O-(3'-phospho-DNA)-tyrosine intermediate" evidence="10">
    <location>
        <position position="274"/>
    </location>
</feature>
<dbReference type="NCBIfam" id="NF040815">
    <property type="entry name" value="recomb_XerA_Arch"/>
    <property type="match status" value="1"/>
</dbReference>
<reference evidence="14" key="1">
    <citation type="journal article" date="2020" name="mSystems">
        <title>Genome- and Community-Level Interaction Insights into Carbon Utilization and Element Cycling Functions of Hydrothermarchaeota in Hydrothermal Sediment.</title>
        <authorList>
            <person name="Zhou Z."/>
            <person name="Liu Y."/>
            <person name="Xu W."/>
            <person name="Pan J."/>
            <person name="Luo Z.H."/>
            <person name="Li M."/>
        </authorList>
    </citation>
    <scope>NUCLEOTIDE SEQUENCE [LARGE SCALE GENOMIC DNA]</scope>
    <source>
        <strain evidence="14">HyVt-483</strain>
    </source>
</reference>
<keyword evidence="6 10" id="KW-0229">DNA integration</keyword>
<evidence type="ECO:0000256" key="4">
    <source>
        <dbReference type="ARBA" id="ARBA00022618"/>
    </source>
</evidence>
<dbReference type="InterPro" id="IPR004107">
    <property type="entry name" value="Integrase_SAM-like_N"/>
</dbReference>
<keyword evidence="3 10" id="KW-0963">Cytoplasm</keyword>
<dbReference type="GO" id="GO:0051301">
    <property type="term" value="P:cell division"/>
    <property type="evidence" value="ECO:0007669"/>
    <property type="project" value="UniProtKB-UniRule"/>
</dbReference>
<feature type="active site" evidence="10">
    <location>
        <position position="239"/>
    </location>
</feature>
<dbReference type="GO" id="GO:0009037">
    <property type="term" value="F:tyrosine-based site-specific recombinase activity"/>
    <property type="evidence" value="ECO:0007669"/>
    <property type="project" value="UniProtKB-UniRule"/>
</dbReference>
<protein>
    <recommendedName>
        <fullName evidence="10 11">Tyrosine recombinase XerC</fullName>
    </recommendedName>
</protein>
<dbReference type="HAMAP" id="MF_01808">
    <property type="entry name" value="Recomb_XerC_XerD"/>
    <property type="match status" value="1"/>
</dbReference>
<feature type="domain" description="Tyr recombinase" evidence="12">
    <location>
        <begin position="103"/>
        <end position="287"/>
    </location>
</feature>
<dbReference type="InterPro" id="IPR011010">
    <property type="entry name" value="DNA_brk_join_enz"/>
</dbReference>
<dbReference type="NCBIfam" id="NF001399">
    <property type="entry name" value="PRK00283.1"/>
    <property type="match status" value="1"/>
</dbReference>
<evidence type="ECO:0000256" key="7">
    <source>
        <dbReference type="ARBA" id="ARBA00023125"/>
    </source>
</evidence>
<evidence type="ECO:0000256" key="2">
    <source>
        <dbReference type="ARBA" id="ARBA00006657"/>
    </source>
</evidence>
<evidence type="ECO:0000256" key="11">
    <source>
        <dbReference type="NCBIfam" id="TIGR02224"/>
    </source>
</evidence>
<dbReference type="PANTHER" id="PTHR30349">
    <property type="entry name" value="PHAGE INTEGRASE-RELATED"/>
    <property type="match status" value="1"/>
</dbReference>
<evidence type="ECO:0000256" key="3">
    <source>
        <dbReference type="ARBA" id="ARBA00022490"/>
    </source>
</evidence>
<dbReference type="GO" id="GO:0003677">
    <property type="term" value="F:DNA binding"/>
    <property type="evidence" value="ECO:0007669"/>
    <property type="project" value="UniProtKB-UniRule"/>
</dbReference>
<dbReference type="NCBIfam" id="TIGR02224">
    <property type="entry name" value="recomb_XerC"/>
    <property type="match status" value="1"/>
</dbReference>
<evidence type="ECO:0000313" key="14">
    <source>
        <dbReference type="EMBL" id="HFC98480.1"/>
    </source>
</evidence>
<dbReference type="Pfam" id="PF00589">
    <property type="entry name" value="Phage_integrase"/>
    <property type="match status" value="1"/>
</dbReference>
<dbReference type="InterPro" id="IPR002104">
    <property type="entry name" value="Integrase_catalytic"/>
</dbReference>
<dbReference type="Gene3D" id="1.10.443.10">
    <property type="entry name" value="Intergrase catalytic core"/>
    <property type="match status" value="1"/>
</dbReference>
<evidence type="ECO:0000256" key="10">
    <source>
        <dbReference type="HAMAP-Rule" id="MF_01808"/>
    </source>
</evidence>
<evidence type="ECO:0000256" key="8">
    <source>
        <dbReference type="ARBA" id="ARBA00023172"/>
    </source>
</evidence>
<keyword evidence="7 10" id="KW-0238">DNA-binding</keyword>
<evidence type="ECO:0000259" key="12">
    <source>
        <dbReference type="PROSITE" id="PS51898"/>
    </source>
</evidence>
<comment type="subunit">
    <text evidence="10">Forms a cyclic heterotetrameric complex composed of two molecules of XerC and two molecules of XerD.</text>
</comment>
<dbReference type="Pfam" id="PF02899">
    <property type="entry name" value="Phage_int_SAM_1"/>
    <property type="match status" value="1"/>
</dbReference>
<gene>
    <name evidence="10 14" type="primary">xerC</name>
    <name evidence="14" type="ORF">ENJ40_08510</name>
</gene>
<dbReference type="AlphaFoldDB" id="A0A7C3GS92"/>
<feature type="active site" evidence="10">
    <location>
        <position position="168"/>
    </location>
</feature>
<dbReference type="GO" id="GO:0006313">
    <property type="term" value="P:DNA transposition"/>
    <property type="evidence" value="ECO:0007669"/>
    <property type="project" value="UniProtKB-UniRule"/>
</dbReference>
<dbReference type="InterPro" id="IPR010998">
    <property type="entry name" value="Integrase_recombinase_N"/>
</dbReference>
<comment type="subcellular location">
    <subcellularLocation>
        <location evidence="1 10">Cytoplasm</location>
    </subcellularLocation>
</comment>